<protein>
    <submittedName>
        <fullName evidence="1 2">Uncharacterized protein</fullName>
    </submittedName>
</protein>
<evidence type="ECO:0000313" key="2">
    <source>
        <dbReference type="EnsemblPlants" id="AES62595"/>
    </source>
</evidence>
<reference evidence="1 3" key="1">
    <citation type="journal article" date="2011" name="Nature">
        <title>The Medicago genome provides insight into the evolution of rhizobial symbioses.</title>
        <authorList>
            <person name="Young N.D."/>
            <person name="Debelle F."/>
            <person name="Oldroyd G.E."/>
            <person name="Geurts R."/>
            <person name="Cannon S.B."/>
            <person name="Udvardi M.K."/>
            <person name="Benedito V.A."/>
            <person name="Mayer K.F."/>
            <person name="Gouzy J."/>
            <person name="Schoof H."/>
            <person name="Van de Peer Y."/>
            <person name="Proost S."/>
            <person name="Cook D.R."/>
            <person name="Meyers B.C."/>
            <person name="Spannagl M."/>
            <person name="Cheung F."/>
            <person name="De Mita S."/>
            <person name="Krishnakumar V."/>
            <person name="Gundlach H."/>
            <person name="Zhou S."/>
            <person name="Mudge J."/>
            <person name="Bharti A.K."/>
            <person name="Murray J.D."/>
            <person name="Naoumkina M.A."/>
            <person name="Rosen B."/>
            <person name="Silverstein K.A."/>
            <person name="Tang H."/>
            <person name="Rombauts S."/>
            <person name="Zhao P.X."/>
            <person name="Zhou P."/>
            <person name="Barbe V."/>
            <person name="Bardou P."/>
            <person name="Bechner M."/>
            <person name="Bellec A."/>
            <person name="Berger A."/>
            <person name="Berges H."/>
            <person name="Bidwell S."/>
            <person name="Bisseling T."/>
            <person name="Choisne N."/>
            <person name="Couloux A."/>
            <person name="Denny R."/>
            <person name="Deshpande S."/>
            <person name="Dai X."/>
            <person name="Doyle J.J."/>
            <person name="Dudez A.M."/>
            <person name="Farmer A.D."/>
            <person name="Fouteau S."/>
            <person name="Franken C."/>
            <person name="Gibelin C."/>
            <person name="Gish J."/>
            <person name="Goldstein S."/>
            <person name="Gonzalez A.J."/>
            <person name="Green P.J."/>
            <person name="Hallab A."/>
            <person name="Hartog M."/>
            <person name="Hua A."/>
            <person name="Humphray S.J."/>
            <person name="Jeong D.H."/>
            <person name="Jing Y."/>
            <person name="Jocker A."/>
            <person name="Kenton S.M."/>
            <person name="Kim D.J."/>
            <person name="Klee K."/>
            <person name="Lai H."/>
            <person name="Lang C."/>
            <person name="Lin S."/>
            <person name="Macmil S.L."/>
            <person name="Magdelenat G."/>
            <person name="Matthews L."/>
            <person name="McCorrison J."/>
            <person name="Monaghan E.L."/>
            <person name="Mun J.H."/>
            <person name="Najar F.Z."/>
            <person name="Nicholson C."/>
            <person name="Noirot C."/>
            <person name="O'Bleness M."/>
            <person name="Paule C.R."/>
            <person name="Poulain J."/>
            <person name="Prion F."/>
            <person name="Qin B."/>
            <person name="Qu C."/>
            <person name="Retzel E.F."/>
            <person name="Riddle C."/>
            <person name="Sallet E."/>
            <person name="Samain S."/>
            <person name="Samson N."/>
            <person name="Sanders I."/>
            <person name="Saurat O."/>
            <person name="Scarpelli C."/>
            <person name="Schiex T."/>
            <person name="Segurens B."/>
            <person name="Severin A.J."/>
            <person name="Sherrier D.J."/>
            <person name="Shi R."/>
            <person name="Sims S."/>
            <person name="Singer S.R."/>
            <person name="Sinharoy S."/>
            <person name="Sterck L."/>
            <person name="Viollet A."/>
            <person name="Wang B.B."/>
            <person name="Wang K."/>
            <person name="Wang M."/>
            <person name="Wang X."/>
            <person name="Warfsmann J."/>
            <person name="Weissenbach J."/>
            <person name="White D.D."/>
            <person name="White J.D."/>
            <person name="Wiley G.B."/>
            <person name="Wincker P."/>
            <person name="Xing Y."/>
            <person name="Yang L."/>
            <person name="Yao Z."/>
            <person name="Ying F."/>
            <person name="Zhai J."/>
            <person name="Zhou L."/>
            <person name="Zuber A."/>
            <person name="Denarie J."/>
            <person name="Dixon R.A."/>
            <person name="May G.D."/>
            <person name="Schwartz D.C."/>
            <person name="Rogers J."/>
            <person name="Quetier F."/>
            <person name="Town C.D."/>
            <person name="Roe B.A."/>
        </authorList>
    </citation>
    <scope>NUCLEOTIDE SEQUENCE [LARGE SCALE GENOMIC DNA]</scope>
    <source>
        <strain evidence="1">A17</strain>
        <strain evidence="2 3">cv. Jemalong A17</strain>
    </source>
</reference>
<name>G7IC26_MEDTR</name>
<accession>G7IC26</accession>
<gene>
    <name evidence="1" type="ordered locus">MTR_1g101860</name>
</gene>
<dbReference type="EMBL" id="CM001217">
    <property type="protein sequence ID" value="AES62595.1"/>
    <property type="molecule type" value="Genomic_DNA"/>
</dbReference>
<evidence type="ECO:0000313" key="1">
    <source>
        <dbReference type="EMBL" id="AES62595.1"/>
    </source>
</evidence>
<dbReference type="AlphaFoldDB" id="G7IC26"/>
<keyword evidence="3" id="KW-1185">Reference proteome</keyword>
<proteinExistence type="predicted"/>
<evidence type="ECO:0000313" key="3">
    <source>
        <dbReference type="Proteomes" id="UP000002051"/>
    </source>
</evidence>
<dbReference type="HOGENOM" id="CLU_2870958_0_0_1"/>
<organism evidence="1 3">
    <name type="scientific">Medicago truncatula</name>
    <name type="common">Barrel medic</name>
    <name type="synonym">Medicago tribuloides</name>
    <dbReference type="NCBI Taxonomy" id="3880"/>
    <lineage>
        <taxon>Eukaryota</taxon>
        <taxon>Viridiplantae</taxon>
        <taxon>Streptophyta</taxon>
        <taxon>Embryophyta</taxon>
        <taxon>Tracheophyta</taxon>
        <taxon>Spermatophyta</taxon>
        <taxon>Magnoliopsida</taxon>
        <taxon>eudicotyledons</taxon>
        <taxon>Gunneridae</taxon>
        <taxon>Pentapetalae</taxon>
        <taxon>rosids</taxon>
        <taxon>fabids</taxon>
        <taxon>Fabales</taxon>
        <taxon>Fabaceae</taxon>
        <taxon>Papilionoideae</taxon>
        <taxon>50 kb inversion clade</taxon>
        <taxon>NPAAA clade</taxon>
        <taxon>Hologalegina</taxon>
        <taxon>IRL clade</taxon>
        <taxon>Trifolieae</taxon>
        <taxon>Medicago</taxon>
    </lineage>
</organism>
<dbReference type="PaxDb" id="3880-AES62595"/>
<reference evidence="1 3" key="2">
    <citation type="journal article" date="2014" name="BMC Genomics">
        <title>An improved genome release (version Mt4.0) for the model legume Medicago truncatula.</title>
        <authorList>
            <person name="Tang H."/>
            <person name="Krishnakumar V."/>
            <person name="Bidwell S."/>
            <person name="Rosen B."/>
            <person name="Chan A."/>
            <person name="Zhou S."/>
            <person name="Gentzbittel L."/>
            <person name="Childs K.L."/>
            <person name="Yandell M."/>
            <person name="Gundlach H."/>
            <person name="Mayer K.F."/>
            <person name="Schwartz D.C."/>
            <person name="Town C.D."/>
        </authorList>
    </citation>
    <scope>GENOME REANNOTATION</scope>
    <source>
        <strain evidence="2 3">cv. Jemalong A17</strain>
    </source>
</reference>
<reference evidence="2" key="3">
    <citation type="submission" date="2015-04" db="UniProtKB">
        <authorList>
            <consortium name="EnsemblPlants"/>
        </authorList>
    </citation>
    <scope>IDENTIFICATION</scope>
    <source>
        <strain evidence="2">cv. Jemalong A17</strain>
    </source>
</reference>
<sequence>MSIVNGLIASKAKLIEQDKRARLNDCEMLHIVKSQNRVIWLTLLWKSSEKKSSKHNSNFISNIC</sequence>
<dbReference type="EnsemblPlants" id="AES62595">
    <property type="protein sequence ID" value="AES62595"/>
    <property type="gene ID" value="MTR_1g101860"/>
</dbReference>
<dbReference type="Proteomes" id="UP000002051">
    <property type="component" value="Unassembled WGS sequence"/>
</dbReference>